<evidence type="ECO:0000256" key="2">
    <source>
        <dbReference type="ARBA" id="ARBA00009897"/>
    </source>
</evidence>
<dbReference type="Gene3D" id="3.10.20.70">
    <property type="entry name" value="Glutamine synthetase, N-terminal domain"/>
    <property type="match status" value="1"/>
</dbReference>
<feature type="domain" description="GS beta-grasp" evidence="9">
    <location>
        <begin position="1"/>
        <end position="74"/>
    </location>
</feature>
<dbReference type="GO" id="GO:0004356">
    <property type="term" value="F:glutamine synthetase activity"/>
    <property type="evidence" value="ECO:0007669"/>
    <property type="project" value="InterPro"/>
</dbReference>
<dbReference type="PROSITE" id="PS51986">
    <property type="entry name" value="GS_BETA_GRASP"/>
    <property type="match status" value="1"/>
</dbReference>
<sequence>MLGHIRNMAITVSTLEEALDNKCMFDGSAIMGFADIEESDLFLYPDPDTFTIFPWRPHQGKVARLICDVHTPDGKPLAYDSRLILKRAVKEAAEMGYTFNVGVECEFFLFKTDDEGRPLPVPHDEATYFDISPIDCGENCRRDICLTLEEMGYEVEASHHELARGQHEIVLRYNDALSMADTLVTFRMVAKTLAKRNGLHATFMPKPFEGEPGNGMHLSLSLSKDGKNIFCGSGAQGLSDTAHKFIAGLLKYTPDISCITNPTVNSYKRFIPDFEAPCYISWSGKNRSLLVRVPSRTGDNARIEYRSPDPTANPYLALAACLKAGLKGISENLPLPPSVDVNIYKLSDKEREAIGVKNLPISLNEAVAAASSSDFITELLGADMKNKYLAAKAAEYGEYRKTVSAWELNTYMTRF</sequence>
<comment type="cofactor">
    <cofactor evidence="1">
        <name>Mg(2+)</name>
        <dbReference type="ChEBI" id="CHEBI:18420"/>
    </cofactor>
</comment>
<dbReference type="InterPro" id="IPR036651">
    <property type="entry name" value="Gln_synt_N_sf"/>
</dbReference>
<dbReference type="Proteomes" id="UP000824165">
    <property type="component" value="Unassembled WGS sequence"/>
</dbReference>
<reference evidence="11" key="1">
    <citation type="submission" date="2020-10" db="EMBL/GenBank/DDBJ databases">
        <authorList>
            <person name="Gilroy R."/>
        </authorList>
    </citation>
    <scope>NUCLEOTIDE SEQUENCE</scope>
    <source>
        <strain evidence="11">CHK181-108</strain>
    </source>
</reference>
<keyword evidence="3" id="KW-0436">Ligase</keyword>
<comment type="similarity">
    <text evidence="2 7 8">Belongs to the glutamine synthetase family.</text>
</comment>
<dbReference type="Pfam" id="PF00120">
    <property type="entry name" value="Gln-synt_C"/>
    <property type="match status" value="1"/>
</dbReference>
<evidence type="ECO:0000259" key="10">
    <source>
        <dbReference type="PROSITE" id="PS51987"/>
    </source>
</evidence>
<evidence type="ECO:0000256" key="7">
    <source>
        <dbReference type="PROSITE-ProRule" id="PRU01330"/>
    </source>
</evidence>
<dbReference type="InterPro" id="IPR027303">
    <property type="entry name" value="Gln_synth_gly_rich_site"/>
</dbReference>
<dbReference type="EMBL" id="DVLU01000025">
    <property type="protein sequence ID" value="HIT84816.1"/>
    <property type="molecule type" value="Genomic_DNA"/>
</dbReference>
<evidence type="ECO:0000256" key="1">
    <source>
        <dbReference type="ARBA" id="ARBA00001946"/>
    </source>
</evidence>
<dbReference type="InterPro" id="IPR008146">
    <property type="entry name" value="Gln_synth_cat_dom"/>
</dbReference>
<dbReference type="PANTHER" id="PTHR43785:SF12">
    <property type="entry name" value="TYPE-1 GLUTAMINE SYNTHETASE 2"/>
    <property type="match status" value="1"/>
</dbReference>
<gene>
    <name evidence="11" type="ORF">IAA60_02795</name>
</gene>
<dbReference type="PROSITE" id="PS51987">
    <property type="entry name" value="GS_CATALYTIC"/>
    <property type="match status" value="1"/>
</dbReference>
<evidence type="ECO:0000256" key="8">
    <source>
        <dbReference type="RuleBase" id="RU000384"/>
    </source>
</evidence>
<evidence type="ECO:0000313" key="12">
    <source>
        <dbReference type="Proteomes" id="UP000824165"/>
    </source>
</evidence>
<keyword evidence="5" id="KW-0067">ATP-binding</keyword>
<dbReference type="InterPro" id="IPR008147">
    <property type="entry name" value="Gln_synt_N"/>
</dbReference>
<dbReference type="SUPFAM" id="SSF54368">
    <property type="entry name" value="Glutamine synthetase, N-terminal domain"/>
    <property type="match status" value="1"/>
</dbReference>
<protein>
    <submittedName>
        <fullName evidence="11">Glutamine synthetase</fullName>
    </submittedName>
</protein>
<evidence type="ECO:0000256" key="6">
    <source>
        <dbReference type="ARBA" id="ARBA00022842"/>
    </source>
</evidence>
<dbReference type="SUPFAM" id="SSF55931">
    <property type="entry name" value="Glutamine synthetase/guanido kinase"/>
    <property type="match status" value="1"/>
</dbReference>
<dbReference type="PROSITE" id="PS00181">
    <property type="entry name" value="GLNA_ATP"/>
    <property type="match status" value="1"/>
</dbReference>
<dbReference type="Gene3D" id="3.30.590.10">
    <property type="entry name" value="Glutamine synthetase/guanido kinase, catalytic domain"/>
    <property type="match status" value="1"/>
</dbReference>
<name>A0A9D1H2U5_9FIRM</name>
<evidence type="ECO:0000256" key="4">
    <source>
        <dbReference type="ARBA" id="ARBA00022741"/>
    </source>
</evidence>
<feature type="domain" description="GS catalytic" evidence="10">
    <location>
        <begin position="81"/>
        <end position="415"/>
    </location>
</feature>
<dbReference type="SMART" id="SM01230">
    <property type="entry name" value="Gln-synt_C"/>
    <property type="match status" value="1"/>
</dbReference>
<proteinExistence type="inferred from homology"/>
<keyword evidence="4" id="KW-0547">Nucleotide-binding</keyword>
<dbReference type="GO" id="GO:0006542">
    <property type="term" value="P:glutamine biosynthetic process"/>
    <property type="evidence" value="ECO:0007669"/>
    <property type="project" value="InterPro"/>
</dbReference>
<dbReference type="GO" id="GO:0005524">
    <property type="term" value="F:ATP binding"/>
    <property type="evidence" value="ECO:0007669"/>
    <property type="project" value="UniProtKB-KW"/>
</dbReference>
<dbReference type="Pfam" id="PF03951">
    <property type="entry name" value="Gln-synt_N"/>
    <property type="match status" value="1"/>
</dbReference>
<evidence type="ECO:0000256" key="3">
    <source>
        <dbReference type="ARBA" id="ARBA00022598"/>
    </source>
</evidence>
<accession>A0A9D1H2U5</accession>
<reference evidence="11" key="2">
    <citation type="journal article" date="2021" name="PeerJ">
        <title>Extensive microbial diversity within the chicken gut microbiome revealed by metagenomics and culture.</title>
        <authorList>
            <person name="Gilroy R."/>
            <person name="Ravi A."/>
            <person name="Getino M."/>
            <person name="Pursley I."/>
            <person name="Horton D.L."/>
            <person name="Alikhan N.F."/>
            <person name="Baker D."/>
            <person name="Gharbi K."/>
            <person name="Hall N."/>
            <person name="Watson M."/>
            <person name="Adriaenssens E.M."/>
            <person name="Foster-Nyarko E."/>
            <person name="Jarju S."/>
            <person name="Secka A."/>
            <person name="Antonio M."/>
            <person name="Oren A."/>
            <person name="Chaudhuri R.R."/>
            <person name="La Ragione R."/>
            <person name="Hildebrand F."/>
            <person name="Pallen M.J."/>
        </authorList>
    </citation>
    <scope>NUCLEOTIDE SEQUENCE</scope>
    <source>
        <strain evidence="11">CHK181-108</strain>
    </source>
</reference>
<dbReference type="InterPro" id="IPR014746">
    <property type="entry name" value="Gln_synth/guanido_kin_cat_dom"/>
</dbReference>
<dbReference type="PANTHER" id="PTHR43785">
    <property type="entry name" value="GAMMA-GLUTAMYLPUTRESCINE SYNTHETASE"/>
    <property type="match status" value="1"/>
</dbReference>
<dbReference type="AlphaFoldDB" id="A0A9D1H2U5"/>
<organism evidence="11 12">
    <name type="scientific">Candidatus Ornithomonoglobus intestinigallinarum</name>
    <dbReference type="NCBI Taxonomy" id="2840894"/>
    <lineage>
        <taxon>Bacteria</taxon>
        <taxon>Bacillati</taxon>
        <taxon>Bacillota</taxon>
        <taxon>Clostridia</taxon>
        <taxon>Candidatus Ornithomonoglobus</taxon>
    </lineage>
</organism>
<keyword evidence="6" id="KW-0460">Magnesium</keyword>
<evidence type="ECO:0000259" key="9">
    <source>
        <dbReference type="PROSITE" id="PS51986"/>
    </source>
</evidence>
<comment type="caution">
    <text evidence="11">The sequence shown here is derived from an EMBL/GenBank/DDBJ whole genome shotgun (WGS) entry which is preliminary data.</text>
</comment>
<evidence type="ECO:0000256" key="5">
    <source>
        <dbReference type="ARBA" id="ARBA00022840"/>
    </source>
</evidence>
<evidence type="ECO:0000313" key="11">
    <source>
        <dbReference type="EMBL" id="HIT84816.1"/>
    </source>
</evidence>